<dbReference type="PROSITE" id="PS51257">
    <property type="entry name" value="PROKAR_LIPOPROTEIN"/>
    <property type="match status" value="1"/>
</dbReference>
<protein>
    <recommendedName>
        <fullName evidence="5">Secreted protein</fullName>
    </recommendedName>
</protein>
<feature type="chain" id="PRO_5007566649" description="Secreted protein" evidence="2">
    <location>
        <begin position="30"/>
        <end position="254"/>
    </location>
</feature>
<dbReference type="RefSeq" id="WP_061612051.1">
    <property type="nucleotide sequence ID" value="NZ_JEMA01000978.1"/>
</dbReference>
<name>A0A150Q739_SORCE</name>
<dbReference type="OrthoDB" id="9791995at2"/>
<keyword evidence="2" id="KW-0732">Signal</keyword>
<comment type="caution">
    <text evidence="3">The sequence shown here is derived from an EMBL/GenBank/DDBJ whole genome shotgun (WGS) entry which is preliminary data.</text>
</comment>
<proteinExistence type="predicted"/>
<dbReference type="AlphaFoldDB" id="A0A150Q739"/>
<evidence type="ECO:0000256" key="1">
    <source>
        <dbReference type="SAM" id="MobiDB-lite"/>
    </source>
</evidence>
<dbReference type="Proteomes" id="UP000075260">
    <property type="component" value="Unassembled WGS sequence"/>
</dbReference>
<feature type="region of interest" description="Disordered" evidence="1">
    <location>
        <begin position="207"/>
        <end position="254"/>
    </location>
</feature>
<sequence length="254" mass="27208">MTRFPLTWPSSRCSLVALMTLFVASCASSTPAPSGAKSATGERDTAIVHEPCDKDSASAEKVDVNGDRTPDIIHVKKDGREVCRVVDLNLDGAIDAFIYYDATGAERRRESDFDRDGRADEIAHYERGVVVLKERETNFDDKLDTWDYYEGTRLVRRERDSDGDQIIDQWWQFNNPNDERCAVVATDQNADGKPDPAGVVDLCAESYGAPKPIAPPPSSAAPPAAGASAAGQPAAPAGSTPANAASQPAVTKGP</sequence>
<accession>A0A150Q739</accession>
<evidence type="ECO:0000256" key="2">
    <source>
        <dbReference type="SAM" id="SignalP"/>
    </source>
</evidence>
<evidence type="ECO:0000313" key="4">
    <source>
        <dbReference type="Proteomes" id="UP000075260"/>
    </source>
</evidence>
<organism evidence="3 4">
    <name type="scientific">Sorangium cellulosum</name>
    <name type="common">Polyangium cellulosum</name>
    <dbReference type="NCBI Taxonomy" id="56"/>
    <lineage>
        <taxon>Bacteria</taxon>
        <taxon>Pseudomonadati</taxon>
        <taxon>Myxococcota</taxon>
        <taxon>Polyangia</taxon>
        <taxon>Polyangiales</taxon>
        <taxon>Polyangiaceae</taxon>
        <taxon>Sorangium</taxon>
    </lineage>
</organism>
<evidence type="ECO:0008006" key="5">
    <source>
        <dbReference type="Google" id="ProtNLM"/>
    </source>
</evidence>
<dbReference type="EMBL" id="JEMA01000978">
    <property type="protein sequence ID" value="KYF63673.1"/>
    <property type="molecule type" value="Genomic_DNA"/>
</dbReference>
<gene>
    <name evidence="3" type="ORF">BE15_19945</name>
</gene>
<feature type="compositionally biased region" description="Low complexity" evidence="1">
    <location>
        <begin position="221"/>
        <end position="245"/>
    </location>
</feature>
<evidence type="ECO:0000313" key="3">
    <source>
        <dbReference type="EMBL" id="KYF63673.1"/>
    </source>
</evidence>
<reference evidence="3 4" key="1">
    <citation type="submission" date="2014-02" db="EMBL/GenBank/DDBJ databases">
        <title>The small core and large imbalanced accessory genome model reveals a collaborative survival strategy of Sorangium cellulosum strains in nature.</title>
        <authorList>
            <person name="Han K."/>
            <person name="Peng R."/>
            <person name="Blom J."/>
            <person name="Li Y.-Z."/>
        </authorList>
    </citation>
    <scope>NUCLEOTIDE SEQUENCE [LARGE SCALE GENOMIC DNA]</scope>
    <source>
        <strain evidence="3 4">So0008-312</strain>
    </source>
</reference>
<feature type="signal peptide" evidence="2">
    <location>
        <begin position="1"/>
        <end position="29"/>
    </location>
</feature>